<evidence type="ECO:0000313" key="1">
    <source>
        <dbReference type="EMBL" id="KAJ8725414.1"/>
    </source>
</evidence>
<dbReference type="EMBL" id="CM056791">
    <property type="protein sequence ID" value="KAJ8725414.1"/>
    <property type="molecule type" value="Genomic_DNA"/>
</dbReference>
<protein>
    <submittedName>
        <fullName evidence="1">Uncharacterized protein</fullName>
    </submittedName>
</protein>
<reference evidence="1" key="1">
    <citation type="submission" date="2023-03" db="EMBL/GenBank/DDBJ databases">
        <title>Chromosome-level genomes of two armyworms, Mythimna separata and Mythimna loreyi, provide insights into the biosynthesis and reception of sex pheromones.</title>
        <authorList>
            <person name="Zhao H."/>
        </authorList>
    </citation>
    <scope>NUCLEOTIDE SEQUENCE</scope>
    <source>
        <strain evidence="1">BeijingLab</strain>
    </source>
</reference>
<keyword evidence="2" id="KW-1185">Reference proteome</keyword>
<evidence type="ECO:0000313" key="2">
    <source>
        <dbReference type="Proteomes" id="UP001231649"/>
    </source>
</evidence>
<proteinExistence type="predicted"/>
<dbReference type="Proteomes" id="UP001231649">
    <property type="component" value="Chromosome 15"/>
</dbReference>
<sequence length="231" mass="24208">MCLNTIVPGTERADPFTANPRPDNLKMFKTLLLVAAAVVVASAGPVEEEKMNKAIVKLVGDGVVGAVTFTEQKDGKVRLTGTITGMPPGEYGFHVHETGDITKGCGSTGSHYNPEGKDHGHPTDENRHVGDLGNVESDSSNTIKVDIVDHLIKLTGDHSIIGRGLVLHAGKDDYGRTDHPDSKTTGNAGGRAACGVIGILEEAPSRNSASTSTSNIITAISMYSLIAILLN</sequence>
<accession>A0ACC2QTN8</accession>
<name>A0ACC2QTN8_9NEOP</name>
<gene>
    <name evidence="1" type="ORF">PYW08_003597</name>
</gene>
<comment type="caution">
    <text evidence="1">The sequence shown here is derived from an EMBL/GenBank/DDBJ whole genome shotgun (WGS) entry which is preliminary data.</text>
</comment>
<organism evidence="1 2">
    <name type="scientific">Mythimna loreyi</name>
    <dbReference type="NCBI Taxonomy" id="667449"/>
    <lineage>
        <taxon>Eukaryota</taxon>
        <taxon>Metazoa</taxon>
        <taxon>Ecdysozoa</taxon>
        <taxon>Arthropoda</taxon>
        <taxon>Hexapoda</taxon>
        <taxon>Insecta</taxon>
        <taxon>Pterygota</taxon>
        <taxon>Neoptera</taxon>
        <taxon>Endopterygota</taxon>
        <taxon>Lepidoptera</taxon>
        <taxon>Glossata</taxon>
        <taxon>Ditrysia</taxon>
        <taxon>Noctuoidea</taxon>
        <taxon>Noctuidae</taxon>
        <taxon>Noctuinae</taxon>
        <taxon>Hadenini</taxon>
        <taxon>Mythimna</taxon>
    </lineage>
</organism>